<feature type="region of interest" description="Disordered" evidence="1">
    <location>
        <begin position="165"/>
        <end position="228"/>
    </location>
</feature>
<evidence type="ECO:0000256" key="1">
    <source>
        <dbReference type="SAM" id="MobiDB-lite"/>
    </source>
</evidence>
<feature type="region of interest" description="Disordered" evidence="1">
    <location>
        <begin position="118"/>
        <end position="139"/>
    </location>
</feature>
<keyword evidence="2" id="KW-1133">Transmembrane helix</keyword>
<dbReference type="OrthoDB" id="5423884at2759"/>
<dbReference type="AlphaFoldDB" id="A0A2J6Q559"/>
<feature type="compositionally biased region" description="Basic residues" evidence="1">
    <location>
        <begin position="119"/>
        <end position="132"/>
    </location>
</feature>
<organism evidence="3 4">
    <name type="scientific">Hyaloscypha hepaticicola</name>
    <dbReference type="NCBI Taxonomy" id="2082293"/>
    <lineage>
        <taxon>Eukaryota</taxon>
        <taxon>Fungi</taxon>
        <taxon>Dikarya</taxon>
        <taxon>Ascomycota</taxon>
        <taxon>Pezizomycotina</taxon>
        <taxon>Leotiomycetes</taxon>
        <taxon>Helotiales</taxon>
        <taxon>Hyaloscyphaceae</taxon>
        <taxon>Hyaloscypha</taxon>
    </lineage>
</organism>
<name>A0A2J6Q559_9HELO</name>
<evidence type="ECO:0000313" key="3">
    <source>
        <dbReference type="EMBL" id="PMD21314.1"/>
    </source>
</evidence>
<sequence>MAPIPIYSSFLSTLNSRESSVVASLAPRSPNVPSHDVQTRDIPTLTSKLADLIRRQSTSSIIPTTYGSINSGPSPGTVVGIVLGSVGGFLLLLWLIYTCLNFGNVSSDSSYTESVVVREHRKSRHGGSTRSRRVSETVEVRRERSPVRIVRPPPPVERIIVEERREVRQERSRSRSQGGSDEVVVIEEHSPPRRKKSVKEERSGYRTVDPNAYGGAMGGRKTSSRRGR</sequence>
<evidence type="ECO:0000313" key="4">
    <source>
        <dbReference type="Proteomes" id="UP000235672"/>
    </source>
</evidence>
<keyword evidence="4" id="KW-1185">Reference proteome</keyword>
<dbReference type="Proteomes" id="UP000235672">
    <property type="component" value="Unassembled WGS sequence"/>
</dbReference>
<proteinExistence type="predicted"/>
<keyword evidence="2" id="KW-0812">Transmembrane</keyword>
<accession>A0A2J6Q559</accession>
<protein>
    <submittedName>
        <fullName evidence="3">Uncharacterized protein</fullName>
    </submittedName>
</protein>
<gene>
    <name evidence="3" type="ORF">NA56DRAFT_658896</name>
</gene>
<feature type="transmembrane region" description="Helical" evidence="2">
    <location>
        <begin position="78"/>
        <end position="97"/>
    </location>
</feature>
<reference evidence="3 4" key="1">
    <citation type="submission" date="2016-05" db="EMBL/GenBank/DDBJ databases">
        <title>A degradative enzymes factory behind the ericoid mycorrhizal symbiosis.</title>
        <authorList>
            <consortium name="DOE Joint Genome Institute"/>
            <person name="Martino E."/>
            <person name="Morin E."/>
            <person name="Grelet G."/>
            <person name="Kuo A."/>
            <person name="Kohler A."/>
            <person name="Daghino S."/>
            <person name="Barry K."/>
            <person name="Choi C."/>
            <person name="Cichocki N."/>
            <person name="Clum A."/>
            <person name="Copeland A."/>
            <person name="Hainaut M."/>
            <person name="Haridas S."/>
            <person name="Labutti K."/>
            <person name="Lindquist E."/>
            <person name="Lipzen A."/>
            <person name="Khouja H.-R."/>
            <person name="Murat C."/>
            <person name="Ohm R."/>
            <person name="Olson A."/>
            <person name="Spatafora J."/>
            <person name="Veneault-Fourrey C."/>
            <person name="Henrissat B."/>
            <person name="Grigoriev I."/>
            <person name="Martin F."/>
            <person name="Perotto S."/>
        </authorList>
    </citation>
    <scope>NUCLEOTIDE SEQUENCE [LARGE SCALE GENOMIC DNA]</scope>
    <source>
        <strain evidence="3 4">UAMH 7357</strain>
    </source>
</reference>
<keyword evidence="2" id="KW-0472">Membrane</keyword>
<dbReference type="EMBL" id="KZ613481">
    <property type="protein sequence ID" value="PMD21314.1"/>
    <property type="molecule type" value="Genomic_DNA"/>
</dbReference>
<evidence type="ECO:0000256" key="2">
    <source>
        <dbReference type="SAM" id="Phobius"/>
    </source>
</evidence>